<evidence type="ECO:0000313" key="1">
    <source>
        <dbReference type="EMBL" id="AWV89256.1"/>
    </source>
</evidence>
<keyword evidence="2" id="KW-1185">Reference proteome</keyword>
<dbReference type="Proteomes" id="UP000249799">
    <property type="component" value="Chromosome"/>
</dbReference>
<protein>
    <submittedName>
        <fullName evidence="1">Uncharacterized protein</fullName>
    </submittedName>
</protein>
<dbReference type="EMBL" id="CP030032">
    <property type="protein sequence ID" value="AWV89256.1"/>
    <property type="molecule type" value="Genomic_DNA"/>
</dbReference>
<reference evidence="1 2" key="1">
    <citation type="submission" date="2018-06" db="EMBL/GenBank/DDBJ databases">
        <title>Lujinxingia sediminis gen. nov. sp. nov., a new facultative anaerobic member of the class Deltaproteobacteria, and proposal of Lujinxingaceae fam. nov.</title>
        <authorList>
            <person name="Guo L.-Y."/>
            <person name="Li C.-M."/>
            <person name="Wang S."/>
            <person name="Du Z.-J."/>
        </authorList>
    </citation>
    <scope>NUCLEOTIDE SEQUENCE [LARGE SCALE GENOMIC DNA]</scope>
    <source>
        <strain evidence="1 2">FA350</strain>
    </source>
</reference>
<dbReference type="KEGG" id="bsed:DN745_07845"/>
<gene>
    <name evidence="1" type="ORF">DN745_07845</name>
</gene>
<organism evidence="1 2">
    <name type="scientific">Bradymonas sediminis</name>
    <dbReference type="NCBI Taxonomy" id="1548548"/>
    <lineage>
        <taxon>Bacteria</taxon>
        <taxon>Deltaproteobacteria</taxon>
        <taxon>Bradymonadales</taxon>
        <taxon>Bradymonadaceae</taxon>
        <taxon>Bradymonas</taxon>
    </lineage>
</organism>
<dbReference type="RefSeq" id="WP_111333604.1">
    <property type="nucleotide sequence ID" value="NZ_CP030032.1"/>
</dbReference>
<proteinExistence type="predicted"/>
<dbReference type="AlphaFoldDB" id="A0A2Z4FKI4"/>
<accession>A0A2Z4FKI4</accession>
<evidence type="ECO:0000313" key="2">
    <source>
        <dbReference type="Proteomes" id="UP000249799"/>
    </source>
</evidence>
<name>A0A2Z4FKI4_9DELT</name>
<sequence>MDNCLVKQTLYACEPTSDNVTKLTLLLGYPELVREAEARVALCIRMDEGGGAEVYAFGADKWQAHMMGISMLKLRLKHMFRNSCPSFHYSREDAEQQADGVSLDDLFPIDLV</sequence>